<dbReference type="InterPro" id="IPR013126">
    <property type="entry name" value="Hsp_70_fam"/>
</dbReference>
<proteinExistence type="inferred from homology"/>
<dbReference type="Pfam" id="PF00012">
    <property type="entry name" value="HSP70"/>
    <property type="match status" value="1"/>
</dbReference>
<evidence type="ECO:0000256" key="2">
    <source>
        <dbReference type="ARBA" id="ARBA00022741"/>
    </source>
</evidence>
<evidence type="ECO:0000313" key="5">
    <source>
        <dbReference type="Proteomes" id="UP000652761"/>
    </source>
</evidence>
<dbReference type="GO" id="GO:0140662">
    <property type="term" value="F:ATP-dependent protein folding chaperone"/>
    <property type="evidence" value="ECO:0007669"/>
    <property type="project" value="InterPro"/>
</dbReference>
<dbReference type="Gene3D" id="3.30.420.40">
    <property type="match status" value="1"/>
</dbReference>
<organism evidence="4 5">
    <name type="scientific">Colocasia esculenta</name>
    <name type="common">Wild taro</name>
    <name type="synonym">Arum esculentum</name>
    <dbReference type="NCBI Taxonomy" id="4460"/>
    <lineage>
        <taxon>Eukaryota</taxon>
        <taxon>Viridiplantae</taxon>
        <taxon>Streptophyta</taxon>
        <taxon>Embryophyta</taxon>
        <taxon>Tracheophyta</taxon>
        <taxon>Spermatophyta</taxon>
        <taxon>Magnoliopsida</taxon>
        <taxon>Liliopsida</taxon>
        <taxon>Araceae</taxon>
        <taxon>Aroideae</taxon>
        <taxon>Colocasieae</taxon>
        <taxon>Colocasia</taxon>
    </lineage>
</organism>
<sequence length="171" mass="19499">MAENDEGPTIDIDVGMTYLYVGIWQHDRVEIIANDQGNWTAPSYVAFTDTERLIGSIILIRGQAWREPTPSFYDFSSCLKCLWGLFYGFWELEGLRPWWITMSAVREWAASQDTKVLEASCKISTVNEYAWQAVAVNKLGKWKTATQMTALTIMLASRDSSNCQRLIKLLT</sequence>
<dbReference type="OrthoDB" id="10020554at2759"/>
<evidence type="ECO:0000256" key="3">
    <source>
        <dbReference type="ARBA" id="ARBA00022840"/>
    </source>
</evidence>
<dbReference type="FunFam" id="3.30.420.40:FF:000028">
    <property type="entry name" value="heat shock 70 kDa protein-like"/>
    <property type="match status" value="1"/>
</dbReference>
<protein>
    <submittedName>
        <fullName evidence="4">Uncharacterized protein</fullName>
    </submittedName>
</protein>
<dbReference type="GO" id="GO:0005524">
    <property type="term" value="F:ATP binding"/>
    <property type="evidence" value="ECO:0007669"/>
    <property type="project" value="UniProtKB-KW"/>
</dbReference>
<evidence type="ECO:0000313" key="4">
    <source>
        <dbReference type="EMBL" id="MQM04274.1"/>
    </source>
</evidence>
<gene>
    <name evidence="4" type="ORF">Taro_037061</name>
</gene>
<keyword evidence="5" id="KW-1185">Reference proteome</keyword>
<dbReference type="Proteomes" id="UP000652761">
    <property type="component" value="Unassembled WGS sequence"/>
</dbReference>
<comment type="similarity">
    <text evidence="1">Belongs to the heat shock protein 70 family.</text>
</comment>
<reference evidence="4" key="1">
    <citation type="submission" date="2017-07" db="EMBL/GenBank/DDBJ databases">
        <title>Taro Niue Genome Assembly and Annotation.</title>
        <authorList>
            <person name="Atibalentja N."/>
            <person name="Keating K."/>
            <person name="Fields C.J."/>
        </authorList>
    </citation>
    <scope>NUCLEOTIDE SEQUENCE</scope>
    <source>
        <strain evidence="4">Niue_2</strain>
        <tissue evidence="4">Leaf</tissue>
    </source>
</reference>
<dbReference type="SUPFAM" id="SSF53067">
    <property type="entry name" value="Actin-like ATPase domain"/>
    <property type="match status" value="1"/>
</dbReference>
<dbReference type="PRINTS" id="PR00301">
    <property type="entry name" value="HEATSHOCK70"/>
</dbReference>
<comment type="caution">
    <text evidence="4">The sequence shown here is derived from an EMBL/GenBank/DDBJ whole genome shotgun (WGS) entry which is preliminary data.</text>
</comment>
<dbReference type="InterPro" id="IPR043129">
    <property type="entry name" value="ATPase_NBD"/>
</dbReference>
<dbReference type="EMBL" id="NMUH01003183">
    <property type="protein sequence ID" value="MQM04274.1"/>
    <property type="molecule type" value="Genomic_DNA"/>
</dbReference>
<keyword evidence="3" id="KW-0067">ATP-binding</keyword>
<keyword evidence="2" id="KW-0547">Nucleotide-binding</keyword>
<evidence type="ECO:0000256" key="1">
    <source>
        <dbReference type="ARBA" id="ARBA00007381"/>
    </source>
</evidence>
<dbReference type="AlphaFoldDB" id="A0A843WJP1"/>
<name>A0A843WJP1_COLES</name>
<accession>A0A843WJP1</accession>